<comment type="caution">
    <text evidence="2">The sequence shown here is derived from an EMBL/GenBank/DDBJ whole genome shotgun (WGS) entry which is preliminary data.</text>
</comment>
<dbReference type="Proteomes" id="UP000070058">
    <property type="component" value="Unassembled WGS sequence"/>
</dbReference>
<keyword evidence="1" id="KW-0732">Signal</keyword>
<reference evidence="3" key="1">
    <citation type="submission" date="2016-02" db="EMBL/GenBank/DDBJ databases">
        <authorList>
            <person name="Sanders J.G."/>
            <person name="Lin J.Y."/>
            <person name="Wertz J.T."/>
            <person name="Russell J.A."/>
            <person name="Moreau C.S."/>
            <person name="Powell S."/>
        </authorList>
    </citation>
    <scope>NUCLEOTIDE SEQUENCE [LARGE SCALE GENOMIC DNA]</scope>
    <source>
        <strain evidence="3">CAG34</strain>
    </source>
</reference>
<dbReference type="STRING" id="1548207.AXK11_07120"/>
<evidence type="ECO:0008006" key="4">
    <source>
        <dbReference type="Google" id="ProtNLM"/>
    </source>
</evidence>
<gene>
    <name evidence="2" type="ORF">AXK11_07120</name>
</gene>
<feature type="chain" id="PRO_5007489664" description="DUF3108 domain-containing protein" evidence="1">
    <location>
        <begin position="37"/>
        <end position="317"/>
    </location>
</feature>
<dbReference type="AlphaFoldDB" id="A0A139SKS3"/>
<feature type="signal peptide" evidence="1">
    <location>
        <begin position="1"/>
        <end position="36"/>
    </location>
</feature>
<evidence type="ECO:0000313" key="3">
    <source>
        <dbReference type="Proteomes" id="UP000070058"/>
    </source>
</evidence>
<proteinExistence type="predicted"/>
<name>A0A139SKS3_9BACT</name>
<sequence>MPQVACSPQSPHPATKAMRRPLCPLFVFLVAAVAFAPRTEAGPAPEQAAAPPSPPISSEPLALGHGEQLHFQIAWGIFPKAGEIKISAEEVSESEPMPAISTDNATGRGHHFAEENGAPSSPRLLRISTTTRTRSTVAKFFRFRAQSIALFDTRSGLLLHSEEESHSRKKATRQSLDFDYPAHRAHYTNEVAPEESRPLVLPPGQPMDLITSLIQTRAWDLRPGESRDALVIFEDDFYELTIHATGYEELKTPLGRFRTLILEPRMERTEPKGMFKRGSTVKVWISQDTRRLPVRFQVEFKFGAGVATLVNYSPPEP</sequence>
<evidence type="ECO:0000256" key="1">
    <source>
        <dbReference type="SAM" id="SignalP"/>
    </source>
</evidence>
<dbReference type="Pfam" id="PF11306">
    <property type="entry name" value="DUF3108"/>
    <property type="match status" value="1"/>
</dbReference>
<accession>A0A139SKS3</accession>
<keyword evidence="3" id="KW-1185">Reference proteome</keyword>
<evidence type="ECO:0000313" key="2">
    <source>
        <dbReference type="EMBL" id="KXU35117.1"/>
    </source>
</evidence>
<protein>
    <recommendedName>
        <fullName evidence="4">DUF3108 domain-containing protein</fullName>
    </recommendedName>
</protein>
<dbReference type="InterPro" id="IPR021457">
    <property type="entry name" value="DUF3108"/>
</dbReference>
<organism evidence="2 3">
    <name type="scientific">Cephaloticoccus primus</name>
    <dbReference type="NCBI Taxonomy" id="1548207"/>
    <lineage>
        <taxon>Bacteria</taxon>
        <taxon>Pseudomonadati</taxon>
        <taxon>Verrucomicrobiota</taxon>
        <taxon>Opitutia</taxon>
        <taxon>Opitutales</taxon>
        <taxon>Opitutaceae</taxon>
        <taxon>Cephaloticoccus</taxon>
    </lineage>
</organism>
<dbReference type="EMBL" id="LSZQ01000052">
    <property type="protein sequence ID" value="KXU35117.1"/>
    <property type="molecule type" value="Genomic_DNA"/>
</dbReference>